<reference evidence="2 3" key="1">
    <citation type="submission" date="2017-12" db="EMBL/GenBank/DDBJ databases">
        <title>Comparative genomics of Botrytis spp.</title>
        <authorList>
            <person name="Valero-Jimenez C.A."/>
            <person name="Tapia P."/>
            <person name="Veloso J."/>
            <person name="Silva-Moreno E."/>
            <person name="Staats M."/>
            <person name="Valdes J.H."/>
            <person name="Van Kan J.A.L."/>
        </authorList>
    </citation>
    <scope>NUCLEOTIDE SEQUENCE [LARGE SCALE GENOMIC DNA]</scope>
    <source>
        <strain evidence="2 3">MUCL11595</strain>
    </source>
</reference>
<dbReference type="OrthoDB" id="3540603at2759"/>
<evidence type="ECO:0000313" key="3">
    <source>
        <dbReference type="Proteomes" id="UP000297527"/>
    </source>
</evidence>
<keyword evidence="3" id="KW-1185">Reference proteome</keyword>
<name>A0A4Z1HG06_9HELO</name>
<feature type="compositionally biased region" description="Polar residues" evidence="1">
    <location>
        <begin position="178"/>
        <end position="187"/>
    </location>
</feature>
<dbReference type="EMBL" id="PQXN01000254">
    <property type="protein sequence ID" value="TGO48016.1"/>
    <property type="molecule type" value="Genomic_DNA"/>
</dbReference>
<gene>
    <name evidence="2" type="ORF">BCON_0255g00140</name>
</gene>
<evidence type="ECO:0000313" key="2">
    <source>
        <dbReference type="EMBL" id="TGO48016.1"/>
    </source>
</evidence>
<organism evidence="2 3">
    <name type="scientific">Botryotinia convoluta</name>
    <dbReference type="NCBI Taxonomy" id="54673"/>
    <lineage>
        <taxon>Eukaryota</taxon>
        <taxon>Fungi</taxon>
        <taxon>Dikarya</taxon>
        <taxon>Ascomycota</taxon>
        <taxon>Pezizomycotina</taxon>
        <taxon>Leotiomycetes</taxon>
        <taxon>Helotiales</taxon>
        <taxon>Sclerotiniaceae</taxon>
        <taxon>Botryotinia</taxon>
    </lineage>
</organism>
<protein>
    <submittedName>
        <fullName evidence="2">Uncharacterized protein</fullName>
    </submittedName>
</protein>
<accession>A0A4Z1HG06</accession>
<dbReference type="AlphaFoldDB" id="A0A4Z1HG06"/>
<feature type="compositionally biased region" description="Basic and acidic residues" evidence="1">
    <location>
        <begin position="188"/>
        <end position="199"/>
    </location>
</feature>
<sequence length="337" mass="38417">MSIMSIVLTELIGKAVLYLLVPSIRSLHRIRAKALSITPRPNLSPNHQRVPTDMPLLDRIRHSFKARVKRKRQALNERNIFGDGEEPSAEGVQERTPSPFENARLFEVRTSEYLSPYPYDVNDDVDDDGDSEESCFTDLLSENFIVRCVSDSISPGCSTALSPRLQSWSHRIQQENTLSDQCVSDSQRSNDHIRLDSHGHTSAEDLEIFGSPRERVKAKKSYPSSSSRMRDLIGSQIGEDVEQSTPSSRPRNLYFEDNFAANNSTRTYSLKPLLKSQETQMPHRQQKPKRMMVPKPRYLPSENSHRQVGFYNGVFFNHASKNLHFKDNVRDSAIKGI</sequence>
<feature type="region of interest" description="Disordered" evidence="1">
    <location>
        <begin position="178"/>
        <end position="199"/>
    </location>
</feature>
<dbReference type="Proteomes" id="UP000297527">
    <property type="component" value="Unassembled WGS sequence"/>
</dbReference>
<proteinExistence type="predicted"/>
<evidence type="ECO:0000256" key="1">
    <source>
        <dbReference type="SAM" id="MobiDB-lite"/>
    </source>
</evidence>
<comment type="caution">
    <text evidence="2">The sequence shown here is derived from an EMBL/GenBank/DDBJ whole genome shotgun (WGS) entry which is preliminary data.</text>
</comment>